<feature type="domain" description="Peptidase M13 N-terminal" evidence="9">
    <location>
        <begin position="67"/>
        <end position="444"/>
    </location>
</feature>
<dbReference type="SUPFAM" id="SSF55486">
    <property type="entry name" value="Metalloproteases ('zincins'), catalytic domain"/>
    <property type="match status" value="1"/>
</dbReference>
<dbReference type="GO" id="GO:0046872">
    <property type="term" value="F:metal ion binding"/>
    <property type="evidence" value="ECO:0007669"/>
    <property type="project" value="UniProtKB-KW"/>
</dbReference>
<organism evidence="10 11">
    <name type="scientific">Nannocystis exedens</name>
    <dbReference type="NCBI Taxonomy" id="54"/>
    <lineage>
        <taxon>Bacteria</taxon>
        <taxon>Pseudomonadati</taxon>
        <taxon>Myxococcota</taxon>
        <taxon>Polyangia</taxon>
        <taxon>Nannocystales</taxon>
        <taxon>Nannocystaceae</taxon>
        <taxon>Nannocystis</taxon>
    </lineage>
</organism>
<sequence length="699" mass="75843">MGCGTLASMPRVTRIPEMFLLAMLVGCGGRSTTTPEAAIAAPGPVASPAPQGPLAEVYAAMDPSVAPCDDFYRYACGGWLARNEIPADKPFTSKVAGIDDANHELLRAVLEEAAQAPGDDARKRKIGDFYAGCMDQAAIDAVGTTPLKPALAEIAKVRDVQSAYETAMRLRPYGVEAFVASEIEPDYKQPGINLVTLSQGGLGLPSREFYLSDAAPTRELLARYTEHVAAMLVVAGDPPAAAAKSAKEVVALETALAAASLPLDQLREVEATYHKQSVAQLRALTPALDWQRVFAAAGNGAVAQVNAATPEFLRATAALLAKTPREVLRAYLRWHLIRGAAEHLTGSIEAQAFAWTVMLTGQRELAPRWRRCVERTVAALPEAVGPYFVERAFPGRSKQTALEMIVAIEQAFERGLAGLPWMDEATRTRARAKARRLRNMIGFPEVWRDYSQVPIDRKDYFAAVVAANRAELQRVMAKADRPVDPQEWFMPPSVLNAYTNPLGLEMVFPAAILQPPLFSAELPMAVNFGAIGSIMGHELTHQFDDQGRKFDETGALSGWWTEAARAGFETAARCVVAQYDAYEALPGLRVRGQQTLGENIADAGGLKYAHAAYVQWAKEHAEPGLLGPLTGEQLLFVAFAQNYCAKRTPQQVQMDVLGDVHSPRRWRAVGPLSHLPAFWSAFACVEGSPMRAPKPCAVW</sequence>
<dbReference type="PROSITE" id="PS51885">
    <property type="entry name" value="NEPRILYSIN"/>
    <property type="match status" value="1"/>
</dbReference>
<dbReference type="InterPro" id="IPR000718">
    <property type="entry name" value="Peptidase_M13"/>
</dbReference>
<evidence type="ECO:0000256" key="1">
    <source>
        <dbReference type="ARBA" id="ARBA00001947"/>
    </source>
</evidence>
<dbReference type="InterPro" id="IPR018497">
    <property type="entry name" value="Peptidase_M13_C"/>
</dbReference>
<evidence type="ECO:0000256" key="7">
    <source>
        <dbReference type="ARBA" id="ARBA00023049"/>
    </source>
</evidence>
<keyword evidence="3" id="KW-0645">Protease</keyword>
<dbReference type="Proteomes" id="UP000199400">
    <property type="component" value="Unassembled WGS sequence"/>
</dbReference>
<feature type="domain" description="Peptidase M13 C-terminal" evidence="8">
    <location>
        <begin position="496"/>
        <end position="696"/>
    </location>
</feature>
<dbReference type="AlphaFoldDB" id="A0A1I2I5L7"/>
<keyword evidence="5" id="KW-0378">Hydrolase</keyword>
<dbReference type="Gene3D" id="3.40.390.10">
    <property type="entry name" value="Collagenase (Catalytic Domain)"/>
    <property type="match status" value="1"/>
</dbReference>
<dbReference type="Pfam" id="PF05649">
    <property type="entry name" value="Peptidase_M13_N"/>
    <property type="match status" value="1"/>
</dbReference>
<evidence type="ECO:0000256" key="4">
    <source>
        <dbReference type="ARBA" id="ARBA00022723"/>
    </source>
</evidence>
<dbReference type="PANTHER" id="PTHR11733:SF167">
    <property type="entry name" value="FI17812P1-RELATED"/>
    <property type="match status" value="1"/>
</dbReference>
<evidence type="ECO:0000313" key="11">
    <source>
        <dbReference type="Proteomes" id="UP000199400"/>
    </source>
</evidence>
<dbReference type="PANTHER" id="PTHR11733">
    <property type="entry name" value="ZINC METALLOPROTEASE FAMILY M13 NEPRILYSIN-RELATED"/>
    <property type="match status" value="1"/>
</dbReference>
<comment type="similarity">
    <text evidence="2">Belongs to the peptidase M13 family.</text>
</comment>
<dbReference type="Gene3D" id="1.10.1380.10">
    <property type="entry name" value="Neutral endopeptidase , domain2"/>
    <property type="match status" value="1"/>
</dbReference>
<protein>
    <submittedName>
        <fullName evidence="10">Endothelin-converting enzyme</fullName>
    </submittedName>
</protein>
<dbReference type="InterPro" id="IPR042089">
    <property type="entry name" value="Peptidase_M13_dom_2"/>
</dbReference>
<evidence type="ECO:0000259" key="9">
    <source>
        <dbReference type="Pfam" id="PF05649"/>
    </source>
</evidence>
<name>A0A1I2I5L7_9BACT</name>
<evidence type="ECO:0000313" key="10">
    <source>
        <dbReference type="EMBL" id="SFF36186.1"/>
    </source>
</evidence>
<keyword evidence="4" id="KW-0479">Metal-binding</keyword>
<dbReference type="InterPro" id="IPR008753">
    <property type="entry name" value="Peptidase_M13_N"/>
</dbReference>
<evidence type="ECO:0000259" key="8">
    <source>
        <dbReference type="Pfam" id="PF01431"/>
    </source>
</evidence>
<evidence type="ECO:0000256" key="3">
    <source>
        <dbReference type="ARBA" id="ARBA00022670"/>
    </source>
</evidence>
<evidence type="ECO:0000256" key="6">
    <source>
        <dbReference type="ARBA" id="ARBA00022833"/>
    </source>
</evidence>
<evidence type="ECO:0000256" key="2">
    <source>
        <dbReference type="ARBA" id="ARBA00007357"/>
    </source>
</evidence>
<dbReference type="CDD" id="cd08662">
    <property type="entry name" value="M13"/>
    <property type="match status" value="1"/>
</dbReference>
<evidence type="ECO:0000256" key="5">
    <source>
        <dbReference type="ARBA" id="ARBA00022801"/>
    </source>
</evidence>
<dbReference type="PRINTS" id="PR00786">
    <property type="entry name" value="NEPRILYSIN"/>
</dbReference>
<keyword evidence="6" id="KW-0862">Zinc</keyword>
<proteinExistence type="inferred from homology"/>
<dbReference type="STRING" id="54.SAMN02745121_08386"/>
<dbReference type="GO" id="GO:0016485">
    <property type="term" value="P:protein processing"/>
    <property type="evidence" value="ECO:0007669"/>
    <property type="project" value="TreeGrafter"/>
</dbReference>
<dbReference type="GO" id="GO:0005886">
    <property type="term" value="C:plasma membrane"/>
    <property type="evidence" value="ECO:0007669"/>
    <property type="project" value="TreeGrafter"/>
</dbReference>
<dbReference type="InterPro" id="IPR024079">
    <property type="entry name" value="MetalloPept_cat_dom_sf"/>
</dbReference>
<keyword evidence="7" id="KW-0482">Metalloprotease</keyword>
<dbReference type="Pfam" id="PF01431">
    <property type="entry name" value="Peptidase_M13"/>
    <property type="match status" value="1"/>
</dbReference>
<dbReference type="GO" id="GO:0004222">
    <property type="term" value="F:metalloendopeptidase activity"/>
    <property type="evidence" value="ECO:0007669"/>
    <property type="project" value="InterPro"/>
</dbReference>
<gene>
    <name evidence="10" type="ORF">SAMN02745121_08386</name>
</gene>
<comment type="cofactor">
    <cofactor evidence="1">
        <name>Zn(2+)</name>
        <dbReference type="ChEBI" id="CHEBI:29105"/>
    </cofactor>
</comment>
<dbReference type="EMBL" id="FOMX01000053">
    <property type="protein sequence ID" value="SFF36186.1"/>
    <property type="molecule type" value="Genomic_DNA"/>
</dbReference>
<reference evidence="11" key="1">
    <citation type="submission" date="2016-10" db="EMBL/GenBank/DDBJ databases">
        <authorList>
            <person name="Varghese N."/>
            <person name="Submissions S."/>
        </authorList>
    </citation>
    <scope>NUCLEOTIDE SEQUENCE [LARGE SCALE GENOMIC DNA]</scope>
    <source>
        <strain evidence="11">ATCC 25963</strain>
    </source>
</reference>
<keyword evidence="11" id="KW-1185">Reference proteome</keyword>
<accession>A0A1I2I5L7</accession>